<sequence length="730" mass="84682">MSNLRRSERSISRVDYNEVTLQGGTHRRSRTQSVPKPISEKQNQKTLEKSDIVSNENMNDKYTFTPRSTNIPAHPPGEDDDIKHLRNLLQESWKYDNTQMQTIFDNQRELASHIETTKSVATEARNIAQTAAESASTSASHALEACNQAQDAATNVQYVRQKLDELNDWAVNYSNKYTTLDESAKKKFIENDNRMQSIEQNVAEQVQLVNNCTINQMALTNTVLKIHDSLQANPHQRAITGADTRPTKIDYTAMRNAGVFFNEQRRYFPYEYINAFEEYILGFNVTEFMKAAAFRANIDTKDQWAFKSINLQVHVYNDLRTNFLNFYWNAKAQQDAENFCDDAKYCRSLPEIIGFMIRWLENFKNSTIRDEKFIVDMMRDKTPKMYALYVQKPDLTIDEFIEILRQISKKEHNPKHKELKYTPEKFTTQNTNIPDLRTAQNNLLMQQQQMLQQFQSRFTPEQYAQFYNQQMNQRFNRPQNQNNWNQNGQRFQRQQNNNQSNGGQRQQHNRFQQGTQRPPLPIQGRQQQPNTDTTVAIYKPPQGGNQQQTLPVKQMEMDGVMPDYGQEYTPDYGYDNYGNYVDFNNTNYDNNLDDSYPDTASNSSQNYFDTSMTQTQAPMTYPYPPVFQAPTYYPYPLMQMQMPTFMPQVDPNALAAQQAALQALNEQQAAQQQSSNVTQGTLTAPVNALNQTNAQTQAQITILPPPKKETEEEKKKRLEKEKADKLTGNK</sequence>
<organism evidence="2 3">
    <name type="scientific">Allacma fusca</name>
    <dbReference type="NCBI Taxonomy" id="39272"/>
    <lineage>
        <taxon>Eukaryota</taxon>
        <taxon>Metazoa</taxon>
        <taxon>Ecdysozoa</taxon>
        <taxon>Arthropoda</taxon>
        <taxon>Hexapoda</taxon>
        <taxon>Collembola</taxon>
        <taxon>Symphypleona</taxon>
        <taxon>Sminthuridae</taxon>
        <taxon>Allacma</taxon>
    </lineage>
</organism>
<feature type="compositionally biased region" description="Low complexity" evidence="1">
    <location>
        <begin position="493"/>
        <end position="510"/>
    </location>
</feature>
<gene>
    <name evidence="2" type="ORF">AFUS01_LOCUS32776</name>
</gene>
<evidence type="ECO:0000256" key="1">
    <source>
        <dbReference type="SAM" id="MobiDB-lite"/>
    </source>
</evidence>
<feature type="region of interest" description="Disordered" evidence="1">
    <location>
        <begin position="493"/>
        <end position="529"/>
    </location>
</feature>
<dbReference type="AlphaFoldDB" id="A0A8J2PBS5"/>
<evidence type="ECO:0000313" key="3">
    <source>
        <dbReference type="Proteomes" id="UP000708208"/>
    </source>
</evidence>
<name>A0A8J2PBS5_9HEXA</name>
<evidence type="ECO:0000313" key="2">
    <source>
        <dbReference type="EMBL" id="CAG7822507.1"/>
    </source>
</evidence>
<feature type="compositionally biased region" description="Basic and acidic residues" evidence="1">
    <location>
        <begin position="38"/>
        <end position="48"/>
    </location>
</feature>
<accession>A0A8J2PBS5</accession>
<feature type="compositionally biased region" description="Basic and acidic residues" evidence="1">
    <location>
        <begin position="706"/>
        <end position="730"/>
    </location>
</feature>
<dbReference type="EMBL" id="CAJVCH010526558">
    <property type="protein sequence ID" value="CAG7822507.1"/>
    <property type="molecule type" value="Genomic_DNA"/>
</dbReference>
<feature type="region of interest" description="Disordered" evidence="1">
    <location>
        <begin position="693"/>
        <end position="730"/>
    </location>
</feature>
<comment type="caution">
    <text evidence="2">The sequence shown here is derived from an EMBL/GenBank/DDBJ whole genome shotgun (WGS) entry which is preliminary data.</text>
</comment>
<feature type="compositionally biased region" description="Low complexity" evidence="1">
    <location>
        <begin position="693"/>
        <end position="702"/>
    </location>
</feature>
<proteinExistence type="predicted"/>
<reference evidence="2" key="1">
    <citation type="submission" date="2021-06" db="EMBL/GenBank/DDBJ databases">
        <authorList>
            <person name="Hodson N. C."/>
            <person name="Mongue J. A."/>
            <person name="Jaron S. K."/>
        </authorList>
    </citation>
    <scope>NUCLEOTIDE SEQUENCE</scope>
</reference>
<feature type="compositionally biased region" description="Basic and acidic residues" evidence="1">
    <location>
        <begin position="1"/>
        <end position="16"/>
    </location>
</feature>
<protein>
    <submittedName>
        <fullName evidence="2">Uncharacterized protein</fullName>
    </submittedName>
</protein>
<dbReference type="Proteomes" id="UP000708208">
    <property type="component" value="Unassembled WGS sequence"/>
</dbReference>
<keyword evidence="3" id="KW-1185">Reference proteome</keyword>
<feature type="region of interest" description="Disordered" evidence="1">
    <location>
        <begin position="1"/>
        <end position="48"/>
    </location>
</feature>